<protein>
    <recommendedName>
        <fullName evidence="8">AraC family transcriptional regulator</fullName>
    </recommendedName>
</protein>
<dbReference type="Gene3D" id="1.10.10.60">
    <property type="entry name" value="Homeodomain-like"/>
    <property type="match status" value="2"/>
</dbReference>
<name>A0A172ZDS0_9BACL</name>
<proteinExistence type="predicted"/>
<evidence type="ECO:0000256" key="1">
    <source>
        <dbReference type="ARBA" id="ARBA00023015"/>
    </source>
</evidence>
<keyword evidence="2" id="KW-0238">DNA-binding</keyword>
<dbReference type="STRING" id="1616788.AR543_07160"/>
<evidence type="ECO:0000256" key="3">
    <source>
        <dbReference type="ARBA" id="ARBA00023163"/>
    </source>
</evidence>
<dbReference type="EMBL" id="CP013023">
    <property type="protein sequence ID" value="ANF95804.1"/>
    <property type="molecule type" value="Genomic_DNA"/>
</dbReference>
<feature type="domain" description="Fe/B12 periplasmic-binding" evidence="5">
    <location>
        <begin position="295"/>
        <end position="561"/>
    </location>
</feature>
<evidence type="ECO:0000259" key="4">
    <source>
        <dbReference type="PROSITE" id="PS01124"/>
    </source>
</evidence>
<dbReference type="PROSITE" id="PS50983">
    <property type="entry name" value="FE_B12_PBP"/>
    <property type="match status" value="1"/>
</dbReference>
<dbReference type="InterPro" id="IPR002491">
    <property type="entry name" value="ABC_transptr_periplasmic_BD"/>
</dbReference>
<reference evidence="7" key="1">
    <citation type="submission" date="2015-10" db="EMBL/GenBank/DDBJ databases">
        <title>Genome of Paenibacillus bovis sp. nov.</title>
        <authorList>
            <person name="Wu Z."/>
            <person name="Gao C."/>
            <person name="Liu Z."/>
            <person name="Zheng H."/>
        </authorList>
    </citation>
    <scope>NUCLEOTIDE SEQUENCE [LARGE SCALE GENOMIC DNA]</scope>
    <source>
        <strain evidence="7">BD3526</strain>
    </source>
</reference>
<dbReference type="Pfam" id="PF12833">
    <property type="entry name" value="HTH_18"/>
    <property type="match status" value="1"/>
</dbReference>
<evidence type="ECO:0000313" key="6">
    <source>
        <dbReference type="EMBL" id="ANF95804.1"/>
    </source>
</evidence>
<dbReference type="InterPro" id="IPR009057">
    <property type="entry name" value="Homeodomain-like_sf"/>
</dbReference>
<evidence type="ECO:0000259" key="5">
    <source>
        <dbReference type="PROSITE" id="PS50983"/>
    </source>
</evidence>
<dbReference type="PANTHER" id="PTHR43280">
    <property type="entry name" value="ARAC-FAMILY TRANSCRIPTIONAL REGULATOR"/>
    <property type="match status" value="1"/>
</dbReference>
<dbReference type="InterPro" id="IPR018062">
    <property type="entry name" value="HTH_AraC-typ_CS"/>
</dbReference>
<dbReference type="PROSITE" id="PS00041">
    <property type="entry name" value="HTH_ARAC_FAMILY_1"/>
    <property type="match status" value="1"/>
</dbReference>
<dbReference type="SMART" id="SM00342">
    <property type="entry name" value="HTH_ARAC"/>
    <property type="match status" value="1"/>
</dbReference>
<dbReference type="SUPFAM" id="SSF46689">
    <property type="entry name" value="Homeodomain-like"/>
    <property type="match status" value="2"/>
</dbReference>
<dbReference type="SUPFAM" id="SSF53807">
    <property type="entry name" value="Helical backbone' metal receptor"/>
    <property type="match status" value="1"/>
</dbReference>
<dbReference type="KEGG" id="pbv:AR543_07160"/>
<dbReference type="Proteomes" id="UP000078148">
    <property type="component" value="Chromosome"/>
</dbReference>
<feature type="domain" description="HTH araC/xylS-type" evidence="4">
    <location>
        <begin position="193"/>
        <end position="291"/>
    </location>
</feature>
<dbReference type="PROSITE" id="PS01124">
    <property type="entry name" value="HTH_ARAC_FAMILY_2"/>
    <property type="match status" value="1"/>
</dbReference>
<keyword evidence="3" id="KW-0804">Transcription</keyword>
<dbReference type="PANTHER" id="PTHR43280:SF28">
    <property type="entry name" value="HTH-TYPE TRANSCRIPTIONAL ACTIVATOR RHAS"/>
    <property type="match status" value="1"/>
</dbReference>
<dbReference type="GO" id="GO:0043565">
    <property type="term" value="F:sequence-specific DNA binding"/>
    <property type="evidence" value="ECO:0007669"/>
    <property type="project" value="InterPro"/>
</dbReference>
<evidence type="ECO:0000256" key="2">
    <source>
        <dbReference type="ARBA" id="ARBA00023125"/>
    </source>
</evidence>
<dbReference type="GO" id="GO:0003700">
    <property type="term" value="F:DNA-binding transcription factor activity"/>
    <property type="evidence" value="ECO:0007669"/>
    <property type="project" value="InterPro"/>
</dbReference>
<dbReference type="InterPro" id="IPR020449">
    <property type="entry name" value="Tscrpt_reg_AraC-type_HTH"/>
</dbReference>
<dbReference type="Pfam" id="PF01497">
    <property type="entry name" value="Peripla_BP_2"/>
    <property type="match status" value="1"/>
</dbReference>
<dbReference type="PRINTS" id="PR00032">
    <property type="entry name" value="HTHARAC"/>
</dbReference>
<accession>A0A172ZDS0</accession>
<gene>
    <name evidence="6" type="ORF">AR543_07160</name>
</gene>
<sequence length="562" mass="65628">MNRMLDTRLVPSLERDQHIYRPSVLAKLDELSFRLRDVEKIRRSSAFHLPQQYTTTYIMIVIMEGEGVLTDEQGKRKVQAQSVHWLAPGTTLGLRSSGCKGISLLLIRFDSYMEQQDELQRLDRSAQDEKNDSYFACNVSGSWLLPLCESLHEQWTEGKSGSRARAGSLFVQLLCDLQEQESAAEGDIHIQLQRTYAYIGRHYREPLTLDQLADMAGISRNYYVSLFKKYYGESVIHYITRLRMEEARRLMTNPELRLRDIAHQIGYNDEFYFSRKFKQETGVTPSAYIRNHQRKIASYDPVVTGYLLAMGIVPYAAPLHPKWTGHDKRQYAADIPVHLKVQRANTQWRENIRILTSCQPELIIAPNHISLQEKQLLENIAPVHYMDARATEWQDQLLQLARLLGEEQQAQRWLNRYHEQNEQIRRQLAEQGSPGTVLFVRYWKGHFYSCRLTEAGRMLREDLQLNLLSLTGNDEEEHEDLPFTLEQITRADADRILLLICQESETLLHWKELIQQPSWQSMQAVRQEHVHILSSDPWRDCSPEAYKRMAQQALEVFTDNRP</sequence>
<evidence type="ECO:0008006" key="8">
    <source>
        <dbReference type="Google" id="ProtNLM"/>
    </source>
</evidence>
<dbReference type="InterPro" id="IPR037923">
    <property type="entry name" value="HTH-like"/>
</dbReference>
<dbReference type="AlphaFoldDB" id="A0A172ZDS0"/>
<dbReference type="SUPFAM" id="SSF51215">
    <property type="entry name" value="Regulatory protein AraC"/>
    <property type="match status" value="1"/>
</dbReference>
<keyword evidence="1" id="KW-0805">Transcription regulation</keyword>
<dbReference type="InterPro" id="IPR018060">
    <property type="entry name" value="HTH_AraC"/>
</dbReference>
<keyword evidence="7" id="KW-1185">Reference proteome</keyword>
<organism evidence="6 7">
    <name type="scientific">Paenibacillus bovis</name>
    <dbReference type="NCBI Taxonomy" id="1616788"/>
    <lineage>
        <taxon>Bacteria</taxon>
        <taxon>Bacillati</taxon>
        <taxon>Bacillota</taxon>
        <taxon>Bacilli</taxon>
        <taxon>Bacillales</taxon>
        <taxon>Paenibacillaceae</taxon>
        <taxon>Paenibacillus</taxon>
    </lineage>
</organism>
<reference evidence="6 7" key="2">
    <citation type="journal article" date="2016" name="Int. J. Syst. Evol. Microbiol.">
        <title>Paenibacillus bovis sp. nov., isolated from raw yak (Bos grunniens) milk.</title>
        <authorList>
            <person name="Gao C."/>
            <person name="Han J."/>
            <person name="Liu Z."/>
            <person name="Xu X."/>
            <person name="Hang F."/>
            <person name="Wu Z."/>
        </authorList>
    </citation>
    <scope>NUCLEOTIDE SEQUENCE [LARGE SCALE GENOMIC DNA]</scope>
    <source>
        <strain evidence="6 7">BD3526</strain>
    </source>
</reference>
<dbReference type="Gene3D" id="3.40.50.1980">
    <property type="entry name" value="Nitrogenase molybdenum iron protein domain"/>
    <property type="match status" value="2"/>
</dbReference>
<evidence type="ECO:0000313" key="7">
    <source>
        <dbReference type="Proteomes" id="UP000078148"/>
    </source>
</evidence>